<reference evidence="7" key="2">
    <citation type="submission" date="2025-08" db="UniProtKB">
        <authorList>
            <consortium name="RefSeq"/>
        </authorList>
    </citation>
    <scope>IDENTIFICATION</scope>
</reference>
<evidence type="ECO:0000256" key="5">
    <source>
        <dbReference type="ARBA" id="ARBA00023242"/>
    </source>
</evidence>
<proteinExistence type="predicted"/>
<keyword evidence="3" id="KW-0378">Hydrolase</keyword>
<keyword evidence="6" id="KW-1185">Reference proteome</keyword>
<evidence type="ECO:0000313" key="7">
    <source>
        <dbReference type="RefSeq" id="XP_027775003.1"/>
    </source>
</evidence>
<reference evidence="6" key="1">
    <citation type="journal article" date="2014" name="Nat. Genet.">
        <title>The genome of the stress-tolerant wild tomato species Solanum pennellii.</title>
        <authorList>
            <person name="Bolger A."/>
            <person name="Scossa F."/>
            <person name="Bolger M.E."/>
            <person name="Lanz C."/>
            <person name="Maumus F."/>
            <person name="Tohge T."/>
            <person name="Quesneville H."/>
            <person name="Alseekh S."/>
            <person name="Sorensen I."/>
            <person name="Lichtenstein G."/>
            <person name="Fich E.A."/>
            <person name="Conte M."/>
            <person name="Keller H."/>
            <person name="Schneeberger K."/>
            <person name="Schwacke R."/>
            <person name="Ofner I."/>
            <person name="Vrebalov J."/>
            <person name="Xu Y."/>
            <person name="Osorio S."/>
            <person name="Aflitos S.A."/>
            <person name="Schijlen E."/>
            <person name="Jimenez-Gomez J.M."/>
            <person name="Ryngajllo M."/>
            <person name="Kimura S."/>
            <person name="Kumar R."/>
            <person name="Koenig D."/>
            <person name="Headland L.R."/>
            <person name="Maloof J.N."/>
            <person name="Sinha N."/>
            <person name="van Ham R.C."/>
            <person name="Lankhorst R.K."/>
            <person name="Mao L."/>
            <person name="Vogel A."/>
            <person name="Arsova B."/>
            <person name="Panstruga R."/>
            <person name="Fei Z."/>
            <person name="Rose J.K."/>
            <person name="Zamir D."/>
            <person name="Carrari F."/>
            <person name="Giovannoni J.J."/>
            <person name="Weigel D."/>
            <person name="Usadel B."/>
            <person name="Fernie A.R."/>
        </authorList>
    </citation>
    <scope>NUCLEOTIDE SEQUENCE [LARGE SCALE GENOMIC DNA]</scope>
    <source>
        <strain evidence="6">cv. LA0716</strain>
    </source>
</reference>
<keyword evidence="4" id="KW-0067">ATP-binding</keyword>
<name>A0ABM1VGY5_SOLPN</name>
<comment type="subcellular location">
    <subcellularLocation>
        <location evidence="1">Nucleus</location>
    </subcellularLocation>
</comment>
<dbReference type="Proteomes" id="UP000694930">
    <property type="component" value="Chromosome 8"/>
</dbReference>
<dbReference type="PANTHER" id="PTHR45821:SF24">
    <property type="entry name" value="HELICASE C-TERMINAL DOMAIN-CONTAINING PROTEIN"/>
    <property type="match status" value="1"/>
</dbReference>
<keyword evidence="2" id="KW-0547">Nucleotide-binding</keyword>
<gene>
    <name evidence="7" type="primary">LOC114078385</name>
</gene>
<protein>
    <submittedName>
        <fullName evidence="7">SNF2 domain-containing protein CLASSY 3-like</fullName>
    </submittedName>
</protein>
<dbReference type="PANTHER" id="PTHR45821">
    <property type="entry name" value="SNF2 DOMAIN-CONTAINING PROTEIN CLASSY 2-RELATED"/>
    <property type="match status" value="1"/>
</dbReference>
<dbReference type="InterPro" id="IPR044567">
    <property type="entry name" value="CLSY/DRD1"/>
</dbReference>
<evidence type="ECO:0000313" key="6">
    <source>
        <dbReference type="Proteomes" id="UP000694930"/>
    </source>
</evidence>
<dbReference type="Gene3D" id="3.40.50.10810">
    <property type="entry name" value="Tandem AAA-ATPase domain"/>
    <property type="match status" value="1"/>
</dbReference>
<dbReference type="GeneID" id="114078385"/>
<dbReference type="InterPro" id="IPR027417">
    <property type="entry name" value="P-loop_NTPase"/>
</dbReference>
<sequence length="174" mass="19940">MYNTFCVVSPKFAADLEQKWASLSSSIDKNARALEELRDILSPLVHKCSENVRKVSLPGIRDTVIHLKPTELQKELLKRVPENSGSFYEQNLMSLISVHPSLVANRKEFSDLESQLKERRCRLDPDIGVKMKFVIELIRLCGGWKERVIIFSQLLDPLNLIKETLNSLFSWTLG</sequence>
<accession>A0ABM1VGY5</accession>
<dbReference type="Gene3D" id="3.40.50.300">
    <property type="entry name" value="P-loop containing nucleotide triphosphate hydrolases"/>
    <property type="match status" value="1"/>
</dbReference>
<keyword evidence="3" id="KW-0347">Helicase</keyword>
<dbReference type="InterPro" id="IPR038718">
    <property type="entry name" value="SNF2-like_sf"/>
</dbReference>
<evidence type="ECO:0000256" key="3">
    <source>
        <dbReference type="ARBA" id="ARBA00022806"/>
    </source>
</evidence>
<evidence type="ECO:0000256" key="1">
    <source>
        <dbReference type="ARBA" id="ARBA00004123"/>
    </source>
</evidence>
<evidence type="ECO:0000256" key="4">
    <source>
        <dbReference type="ARBA" id="ARBA00022840"/>
    </source>
</evidence>
<dbReference type="RefSeq" id="XP_027775003.1">
    <property type="nucleotide sequence ID" value="XM_027919202.1"/>
</dbReference>
<keyword evidence="5" id="KW-0539">Nucleus</keyword>
<evidence type="ECO:0000256" key="2">
    <source>
        <dbReference type="ARBA" id="ARBA00022741"/>
    </source>
</evidence>
<organism evidence="6 7">
    <name type="scientific">Solanum pennellii</name>
    <name type="common">Tomato</name>
    <name type="synonym">Lycopersicon pennellii</name>
    <dbReference type="NCBI Taxonomy" id="28526"/>
    <lineage>
        <taxon>Eukaryota</taxon>
        <taxon>Viridiplantae</taxon>
        <taxon>Streptophyta</taxon>
        <taxon>Embryophyta</taxon>
        <taxon>Tracheophyta</taxon>
        <taxon>Spermatophyta</taxon>
        <taxon>Magnoliopsida</taxon>
        <taxon>eudicotyledons</taxon>
        <taxon>Gunneridae</taxon>
        <taxon>Pentapetalae</taxon>
        <taxon>asterids</taxon>
        <taxon>lamiids</taxon>
        <taxon>Solanales</taxon>
        <taxon>Solanaceae</taxon>
        <taxon>Solanoideae</taxon>
        <taxon>Solaneae</taxon>
        <taxon>Solanum</taxon>
        <taxon>Solanum subgen. Lycopersicon</taxon>
    </lineage>
</organism>